<organism evidence="1 2">
    <name type="scientific">Vitis vinifera</name>
    <name type="common">Grape</name>
    <dbReference type="NCBI Taxonomy" id="29760"/>
    <lineage>
        <taxon>Eukaryota</taxon>
        <taxon>Viridiplantae</taxon>
        <taxon>Streptophyta</taxon>
        <taxon>Embryophyta</taxon>
        <taxon>Tracheophyta</taxon>
        <taxon>Spermatophyta</taxon>
        <taxon>Magnoliopsida</taxon>
        <taxon>eudicotyledons</taxon>
        <taxon>Gunneridae</taxon>
        <taxon>Pentapetalae</taxon>
        <taxon>rosids</taxon>
        <taxon>Vitales</taxon>
        <taxon>Vitaceae</taxon>
        <taxon>Viteae</taxon>
        <taxon>Vitis</taxon>
    </lineage>
</organism>
<dbReference type="InParanoid" id="D7U7A6"/>
<dbReference type="HOGENOM" id="CLU_3432177_0_0_1"/>
<dbReference type="Proteomes" id="UP000009183">
    <property type="component" value="Chromosome 16"/>
</dbReference>
<gene>
    <name evidence="1" type="ordered locus">VIT_16s0013g01460</name>
</gene>
<name>D7U7A6_VITVI</name>
<reference evidence="2" key="1">
    <citation type="journal article" date="2007" name="Nature">
        <title>The grapevine genome sequence suggests ancestral hexaploidization in major angiosperm phyla.</title>
        <authorList>
            <consortium name="The French-Italian Public Consortium for Grapevine Genome Characterization."/>
            <person name="Jaillon O."/>
            <person name="Aury J.-M."/>
            <person name="Noel B."/>
            <person name="Policriti A."/>
            <person name="Clepet C."/>
            <person name="Casagrande A."/>
            <person name="Choisne N."/>
            <person name="Aubourg S."/>
            <person name="Vitulo N."/>
            <person name="Jubin C."/>
            <person name="Vezzi A."/>
            <person name="Legeai F."/>
            <person name="Hugueney P."/>
            <person name="Dasilva C."/>
            <person name="Horner D."/>
            <person name="Mica E."/>
            <person name="Jublot D."/>
            <person name="Poulain J."/>
            <person name="Bruyere C."/>
            <person name="Billault A."/>
            <person name="Segurens B."/>
            <person name="Gouyvenoux M."/>
            <person name="Ugarte E."/>
            <person name="Cattonaro F."/>
            <person name="Anthouard V."/>
            <person name="Vico V."/>
            <person name="Del Fabbro C."/>
            <person name="Alaux M."/>
            <person name="Di Gaspero G."/>
            <person name="Dumas V."/>
            <person name="Felice N."/>
            <person name="Paillard S."/>
            <person name="Juman I."/>
            <person name="Moroldo M."/>
            <person name="Scalabrin S."/>
            <person name="Canaguier A."/>
            <person name="Le Clainche I."/>
            <person name="Malacrida G."/>
            <person name="Durand E."/>
            <person name="Pesole G."/>
            <person name="Laucou V."/>
            <person name="Chatelet P."/>
            <person name="Merdinoglu D."/>
            <person name="Delledonne M."/>
            <person name="Pezzotti M."/>
            <person name="Lecharny A."/>
            <person name="Scarpelli C."/>
            <person name="Artiguenave F."/>
            <person name="Pe M.E."/>
            <person name="Valle G."/>
            <person name="Morgante M."/>
            <person name="Caboche M."/>
            <person name="Adam-Blondon A.-F."/>
            <person name="Weissenbach J."/>
            <person name="Quetier F."/>
            <person name="Wincker P."/>
        </authorList>
    </citation>
    <scope>NUCLEOTIDE SEQUENCE [LARGE SCALE GENOMIC DNA]</scope>
    <source>
        <strain evidence="2">cv. Pinot noir / PN40024</strain>
    </source>
</reference>
<dbReference type="AlphaFoldDB" id="D7U7A6"/>
<keyword evidence="2" id="KW-1185">Reference proteome</keyword>
<evidence type="ECO:0000313" key="2">
    <source>
        <dbReference type="Proteomes" id="UP000009183"/>
    </source>
</evidence>
<accession>D7U7A6</accession>
<sequence length="17" mass="2180">MQWARNLLLEKYQRVCK</sequence>
<dbReference type="EMBL" id="FN596738">
    <property type="protein sequence ID" value="CBI38620.3"/>
    <property type="molecule type" value="Genomic_DNA"/>
</dbReference>
<protein>
    <submittedName>
        <fullName evidence="1">Uncharacterized protein</fullName>
    </submittedName>
</protein>
<proteinExistence type="predicted"/>
<evidence type="ECO:0000313" key="1">
    <source>
        <dbReference type="EMBL" id="CBI38620.3"/>
    </source>
</evidence>